<keyword evidence="5" id="KW-0472">Membrane</keyword>
<dbReference type="InterPro" id="IPR051201">
    <property type="entry name" value="Chloro_Bact_Ser_Proteases"/>
</dbReference>
<dbReference type="STRING" id="306540.SAMN05421839_1438"/>
<dbReference type="PANTHER" id="PTHR43343:SF3">
    <property type="entry name" value="PROTEASE DO-LIKE 8, CHLOROPLASTIC"/>
    <property type="match status" value="1"/>
</dbReference>
<evidence type="ECO:0000259" key="6">
    <source>
        <dbReference type="PROSITE" id="PS50106"/>
    </source>
</evidence>
<dbReference type="SMART" id="SM00228">
    <property type="entry name" value="PDZ"/>
    <property type="match status" value="1"/>
</dbReference>
<dbReference type="PROSITE" id="PS50106">
    <property type="entry name" value="PDZ"/>
    <property type="match status" value="1"/>
</dbReference>
<dbReference type="SUPFAM" id="SSF50156">
    <property type="entry name" value="PDZ domain-like"/>
    <property type="match status" value="1"/>
</dbReference>
<dbReference type="InterPro" id="IPR009003">
    <property type="entry name" value="Peptidase_S1_PA"/>
</dbReference>
<evidence type="ECO:0000313" key="10">
    <source>
        <dbReference type="Proteomes" id="UP000321547"/>
    </source>
</evidence>
<protein>
    <submittedName>
        <fullName evidence="8">Serine protease Do</fullName>
    </submittedName>
    <submittedName>
        <fullName evidence="7">Serine protease YyxA</fullName>
    </submittedName>
</protein>
<dbReference type="EMBL" id="FOXC01000043">
    <property type="protein sequence ID" value="SFP69085.1"/>
    <property type="molecule type" value="Genomic_DNA"/>
</dbReference>
<feature type="domain" description="PDZ" evidence="6">
    <location>
        <begin position="303"/>
        <end position="383"/>
    </location>
</feature>
<dbReference type="Gene3D" id="2.40.10.10">
    <property type="entry name" value="Trypsin-like serine proteases"/>
    <property type="match status" value="2"/>
</dbReference>
<accession>A0A1I5SEF1</accession>
<evidence type="ECO:0000256" key="3">
    <source>
        <dbReference type="ARBA" id="ARBA00022801"/>
    </source>
</evidence>
<dbReference type="GO" id="GO:0004252">
    <property type="term" value="F:serine-type endopeptidase activity"/>
    <property type="evidence" value="ECO:0007669"/>
    <property type="project" value="InterPro"/>
</dbReference>
<gene>
    <name evidence="7" type="primary">yyxA</name>
    <name evidence="7" type="ORF">HHA03_20970</name>
    <name evidence="8" type="ORF">SAMN05421839_1438</name>
</gene>
<dbReference type="Pfam" id="PF13180">
    <property type="entry name" value="PDZ_2"/>
    <property type="match status" value="1"/>
</dbReference>
<dbReference type="OrthoDB" id="9758917at2"/>
<comment type="similarity">
    <text evidence="1">Belongs to the peptidase S1C family.</text>
</comment>
<dbReference type="Proteomes" id="UP000321547">
    <property type="component" value="Unassembled WGS sequence"/>
</dbReference>
<reference evidence="7 10" key="2">
    <citation type="submission" date="2019-07" db="EMBL/GenBank/DDBJ databases">
        <title>Whole genome shotgun sequence of Halolactibacillus halophilus NBRC 100868.</title>
        <authorList>
            <person name="Hosoyama A."/>
            <person name="Uohara A."/>
            <person name="Ohji S."/>
            <person name="Ichikawa N."/>
        </authorList>
    </citation>
    <scope>NUCLEOTIDE SEQUENCE [LARGE SCALE GENOMIC DNA]</scope>
    <source>
        <strain evidence="7 10">NBRC 100868</strain>
    </source>
</reference>
<evidence type="ECO:0000256" key="4">
    <source>
        <dbReference type="ARBA" id="ARBA00022825"/>
    </source>
</evidence>
<dbReference type="InterPro" id="IPR043504">
    <property type="entry name" value="Peptidase_S1_PA_chymotrypsin"/>
</dbReference>
<keyword evidence="10" id="KW-1185">Reference proteome</keyword>
<name>A0A1I5SEF1_9BACI</name>
<keyword evidence="5" id="KW-1133">Transmembrane helix</keyword>
<dbReference type="InterPro" id="IPR036034">
    <property type="entry name" value="PDZ_sf"/>
</dbReference>
<evidence type="ECO:0000256" key="1">
    <source>
        <dbReference type="ARBA" id="ARBA00010541"/>
    </source>
</evidence>
<dbReference type="EMBL" id="BJWI01000044">
    <property type="protein sequence ID" value="GEM02565.1"/>
    <property type="molecule type" value="Genomic_DNA"/>
</dbReference>
<evidence type="ECO:0000313" key="9">
    <source>
        <dbReference type="Proteomes" id="UP000242243"/>
    </source>
</evidence>
<sequence length="397" mass="43288">MVYYDDGTRKKHYRYKRRERKWLAVLIAFILGAFLFAVALPYIASTGILPYTVVDKEDLRQNIPIQQVRTEQISDLTTMIEHATPTVVGIESVGENFLGLFPQQSGGTGSGVIYKLTTDKAYIVTNHHVVEGANDVRVVLSTGERLDAQILGTDPYTDLAVVEIDKGPIEKAITFGDSDLIKVGEAVIAIGNPLGLDLSGSVTKGIISGKERMIPIDLSGNNQADWQVEVMQTDAAINPGNSGGALLNTEGHLIGINSMKIAESSVEGIGFTIPINEAIPIIEELESSGQVRRAFLGIEAYSLMEVPRDRWEETLNLPENVEAGVVLNAVVPGSPADDAGLQALDVIVKLDETPVADMIDLRKYLYQAKQPGETILVTYYRDQVVQTTEFELSTQSK</sequence>
<dbReference type="SUPFAM" id="SSF50494">
    <property type="entry name" value="Trypsin-like serine proteases"/>
    <property type="match status" value="1"/>
</dbReference>
<dbReference type="InterPro" id="IPR001940">
    <property type="entry name" value="Peptidase_S1C"/>
</dbReference>
<reference evidence="8 9" key="1">
    <citation type="submission" date="2016-10" db="EMBL/GenBank/DDBJ databases">
        <authorList>
            <person name="de Groot N.N."/>
        </authorList>
    </citation>
    <scope>NUCLEOTIDE SEQUENCE [LARGE SCALE GENOMIC DNA]</scope>
    <source>
        <strain evidence="8 9">DSM 17073</strain>
    </source>
</reference>
<evidence type="ECO:0000313" key="7">
    <source>
        <dbReference type="EMBL" id="GEM02565.1"/>
    </source>
</evidence>
<keyword evidence="5" id="KW-0812">Transmembrane</keyword>
<dbReference type="Pfam" id="PF13365">
    <property type="entry name" value="Trypsin_2"/>
    <property type="match status" value="1"/>
</dbReference>
<dbReference type="RefSeq" id="WP_089833565.1">
    <property type="nucleotide sequence ID" value="NZ_BJWI01000044.1"/>
</dbReference>
<dbReference type="InterPro" id="IPR001478">
    <property type="entry name" value="PDZ"/>
</dbReference>
<dbReference type="AlphaFoldDB" id="A0A1I5SEF1"/>
<dbReference type="GO" id="GO:0006508">
    <property type="term" value="P:proteolysis"/>
    <property type="evidence" value="ECO:0007669"/>
    <property type="project" value="UniProtKB-KW"/>
</dbReference>
<dbReference type="Gene3D" id="2.30.42.10">
    <property type="match status" value="1"/>
</dbReference>
<dbReference type="PANTHER" id="PTHR43343">
    <property type="entry name" value="PEPTIDASE S12"/>
    <property type="match status" value="1"/>
</dbReference>
<keyword evidence="2 8" id="KW-0645">Protease</keyword>
<evidence type="ECO:0000256" key="2">
    <source>
        <dbReference type="ARBA" id="ARBA00022670"/>
    </source>
</evidence>
<evidence type="ECO:0000256" key="5">
    <source>
        <dbReference type="SAM" id="Phobius"/>
    </source>
</evidence>
<keyword evidence="3" id="KW-0378">Hydrolase</keyword>
<keyword evidence="4" id="KW-0720">Serine protease</keyword>
<feature type="transmembrane region" description="Helical" evidence="5">
    <location>
        <begin position="21"/>
        <end position="44"/>
    </location>
</feature>
<evidence type="ECO:0000313" key="8">
    <source>
        <dbReference type="EMBL" id="SFP69085.1"/>
    </source>
</evidence>
<organism evidence="8 9">
    <name type="scientific">Halolactibacillus halophilus</name>
    <dbReference type="NCBI Taxonomy" id="306540"/>
    <lineage>
        <taxon>Bacteria</taxon>
        <taxon>Bacillati</taxon>
        <taxon>Bacillota</taxon>
        <taxon>Bacilli</taxon>
        <taxon>Bacillales</taxon>
        <taxon>Bacillaceae</taxon>
        <taxon>Halolactibacillus</taxon>
    </lineage>
</organism>
<proteinExistence type="inferred from homology"/>
<dbReference type="PRINTS" id="PR00834">
    <property type="entry name" value="PROTEASES2C"/>
</dbReference>
<dbReference type="Proteomes" id="UP000242243">
    <property type="component" value="Unassembled WGS sequence"/>
</dbReference>